<evidence type="ECO:0000256" key="3">
    <source>
        <dbReference type="ARBA" id="ARBA00023239"/>
    </source>
</evidence>
<dbReference type="EMBL" id="JARJCM010000008">
    <property type="protein sequence ID" value="KAJ7044030.1"/>
    <property type="molecule type" value="Genomic_DNA"/>
</dbReference>
<dbReference type="Pfam" id="PF00463">
    <property type="entry name" value="ICL"/>
    <property type="match status" value="1"/>
</dbReference>
<sequence>MQSDSVVASRTSSWQFITVRAGLYFTGDANPCGAFYLGGLHSNAYISGLFAKEFAKTGMTAYVELVQRYWWSVVDIGHGCGSHGVAV</sequence>
<name>A0AAD6XD65_9AGAR</name>
<dbReference type="EC" id="4.1.3.30" evidence="2"/>
<evidence type="ECO:0000313" key="4">
    <source>
        <dbReference type="EMBL" id="KAJ7044030.1"/>
    </source>
</evidence>
<dbReference type="GO" id="GO:0046421">
    <property type="term" value="F:methylisocitrate lyase activity"/>
    <property type="evidence" value="ECO:0007669"/>
    <property type="project" value="UniProtKB-EC"/>
</dbReference>
<dbReference type="GO" id="GO:0004451">
    <property type="term" value="F:isocitrate lyase activity"/>
    <property type="evidence" value="ECO:0007669"/>
    <property type="project" value="InterPro"/>
</dbReference>
<dbReference type="GO" id="GO:0019752">
    <property type="term" value="P:carboxylic acid metabolic process"/>
    <property type="evidence" value="ECO:0007669"/>
    <property type="project" value="InterPro"/>
</dbReference>
<protein>
    <recommendedName>
        <fullName evidence="2">methylisocitrate lyase</fullName>
        <ecNumber evidence="2">4.1.3.30</ecNumber>
    </recommendedName>
</protein>
<keyword evidence="3" id="KW-0456">Lyase</keyword>
<reference evidence="4" key="1">
    <citation type="submission" date="2023-03" db="EMBL/GenBank/DDBJ databases">
        <title>Massive genome expansion in bonnet fungi (Mycena s.s.) driven by repeated elements and novel gene families across ecological guilds.</title>
        <authorList>
            <consortium name="Lawrence Berkeley National Laboratory"/>
            <person name="Harder C.B."/>
            <person name="Miyauchi S."/>
            <person name="Viragh M."/>
            <person name="Kuo A."/>
            <person name="Thoen E."/>
            <person name="Andreopoulos B."/>
            <person name="Lu D."/>
            <person name="Skrede I."/>
            <person name="Drula E."/>
            <person name="Henrissat B."/>
            <person name="Morin E."/>
            <person name="Kohler A."/>
            <person name="Barry K."/>
            <person name="LaButti K."/>
            <person name="Morin E."/>
            <person name="Salamov A."/>
            <person name="Lipzen A."/>
            <person name="Mereny Z."/>
            <person name="Hegedus B."/>
            <person name="Baldrian P."/>
            <person name="Stursova M."/>
            <person name="Weitz H."/>
            <person name="Taylor A."/>
            <person name="Grigoriev I.V."/>
            <person name="Nagy L.G."/>
            <person name="Martin F."/>
            <person name="Kauserud H."/>
        </authorList>
    </citation>
    <scope>NUCLEOTIDE SEQUENCE</scope>
    <source>
        <strain evidence="4">CBHHK200</strain>
    </source>
</reference>
<accession>A0AAD6XD65</accession>
<evidence type="ECO:0000256" key="1">
    <source>
        <dbReference type="ARBA" id="ARBA00005704"/>
    </source>
</evidence>
<proteinExistence type="inferred from homology"/>
<dbReference type="SUPFAM" id="SSF51621">
    <property type="entry name" value="Phosphoenolpyruvate/pyruvate domain"/>
    <property type="match status" value="1"/>
</dbReference>
<gene>
    <name evidence="4" type="ORF">C8F04DRAFT_687031</name>
</gene>
<evidence type="ECO:0000313" key="5">
    <source>
        <dbReference type="Proteomes" id="UP001218188"/>
    </source>
</evidence>
<keyword evidence="5" id="KW-1185">Reference proteome</keyword>
<dbReference type="Proteomes" id="UP001218188">
    <property type="component" value="Unassembled WGS sequence"/>
</dbReference>
<evidence type="ECO:0000256" key="2">
    <source>
        <dbReference type="ARBA" id="ARBA00012260"/>
    </source>
</evidence>
<comment type="similarity">
    <text evidence="1">Belongs to the isocitrate lyase/PEP mutase superfamily. Isocitrate lyase family.</text>
</comment>
<comment type="caution">
    <text evidence="4">The sequence shown here is derived from an EMBL/GenBank/DDBJ whole genome shotgun (WGS) entry which is preliminary data.</text>
</comment>
<dbReference type="InterPro" id="IPR015813">
    <property type="entry name" value="Pyrv/PenolPyrv_kinase-like_dom"/>
</dbReference>
<organism evidence="4 5">
    <name type="scientific">Mycena alexandri</name>
    <dbReference type="NCBI Taxonomy" id="1745969"/>
    <lineage>
        <taxon>Eukaryota</taxon>
        <taxon>Fungi</taxon>
        <taxon>Dikarya</taxon>
        <taxon>Basidiomycota</taxon>
        <taxon>Agaricomycotina</taxon>
        <taxon>Agaricomycetes</taxon>
        <taxon>Agaricomycetidae</taxon>
        <taxon>Agaricales</taxon>
        <taxon>Marasmiineae</taxon>
        <taxon>Mycenaceae</taxon>
        <taxon>Mycena</taxon>
    </lineage>
</organism>
<dbReference type="AlphaFoldDB" id="A0AAD6XD65"/>
<dbReference type="InterPro" id="IPR006254">
    <property type="entry name" value="Isocitrate_lyase"/>
</dbReference>